<keyword evidence="4" id="KW-0107">Calcium channel</keyword>
<dbReference type="Pfam" id="PF08473">
    <property type="entry name" value="VGCC_alpha2"/>
    <property type="match status" value="1"/>
</dbReference>
<evidence type="ECO:0000256" key="4">
    <source>
        <dbReference type="ARBA" id="ARBA00022673"/>
    </source>
</evidence>
<dbReference type="GO" id="GO:0046872">
    <property type="term" value="F:metal ion binding"/>
    <property type="evidence" value="ECO:0007669"/>
    <property type="project" value="UniProtKB-KW"/>
</dbReference>
<dbReference type="OrthoDB" id="10054666at2759"/>
<evidence type="ECO:0000256" key="5">
    <source>
        <dbReference type="ARBA" id="ARBA00022692"/>
    </source>
</evidence>
<evidence type="ECO:0000256" key="16">
    <source>
        <dbReference type="SAM" id="MobiDB-lite"/>
    </source>
</evidence>
<evidence type="ECO:0000256" key="7">
    <source>
        <dbReference type="ARBA" id="ARBA00022729"/>
    </source>
</evidence>
<keyword evidence="8" id="KW-0106">Calcium</keyword>
<dbReference type="GO" id="GO:0005891">
    <property type="term" value="C:voltage-gated calcium channel complex"/>
    <property type="evidence" value="ECO:0007669"/>
    <property type="project" value="TreeGrafter"/>
</dbReference>
<keyword evidence="5" id="KW-0812">Transmembrane</keyword>
<proteinExistence type="predicted"/>
<evidence type="ECO:0000256" key="9">
    <source>
        <dbReference type="ARBA" id="ARBA00022882"/>
    </source>
</evidence>
<keyword evidence="15" id="KW-0407">Ion channel</keyword>
<feature type="region of interest" description="Disordered" evidence="16">
    <location>
        <begin position="901"/>
        <end position="920"/>
    </location>
</feature>
<keyword evidence="12" id="KW-0472">Membrane</keyword>
<evidence type="ECO:0000256" key="15">
    <source>
        <dbReference type="ARBA" id="ARBA00023303"/>
    </source>
</evidence>
<dbReference type="SUPFAM" id="SSF53300">
    <property type="entry name" value="vWA-like"/>
    <property type="match status" value="1"/>
</dbReference>
<dbReference type="Gene3D" id="3.30.450.20">
    <property type="entry name" value="PAS domain"/>
    <property type="match status" value="1"/>
</dbReference>
<dbReference type="GO" id="GO:0005245">
    <property type="term" value="F:voltage-gated calcium channel activity"/>
    <property type="evidence" value="ECO:0007669"/>
    <property type="project" value="TreeGrafter"/>
</dbReference>
<dbReference type="HOGENOM" id="CLU_004660_1_1_1"/>
<dbReference type="InterPro" id="IPR002035">
    <property type="entry name" value="VWF_A"/>
</dbReference>
<dbReference type="Pfam" id="PF08399">
    <property type="entry name" value="VWA_N"/>
    <property type="match status" value="1"/>
</dbReference>
<dbReference type="FunFam" id="3.30.450.20:FF:000057">
    <property type="entry name" value="Voltage-dependent calcium channel subunit alpha-2/delta-4"/>
    <property type="match status" value="1"/>
</dbReference>
<dbReference type="InterPro" id="IPR051173">
    <property type="entry name" value="Ca_channel_alpha-2/delta"/>
</dbReference>
<evidence type="ECO:0000256" key="13">
    <source>
        <dbReference type="ARBA" id="ARBA00023157"/>
    </source>
</evidence>
<organism evidence="17">
    <name type="scientific">Dendroctonus ponderosae</name>
    <name type="common">Mountain pine beetle</name>
    <dbReference type="NCBI Taxonomy" id="77166"/>
    <lineage>
        <taxon>Eukaryota</taxon>
        <taxon>Metazoa</taxon>
        <taxon>Ecdysozoa</taxon>
        <taxon>Arthropoda</taxon>
        <taxon>Hexapoda</taxon>
        <taxon>Insecta</taxon>
        <taxon>Pterygota</taxon>
        <taxon>Neoptera</taxon>
        <taxon>Endopterygota</taxon>
        <taxon>Coleoptera</taxon>
        <taxon>Polyphaga</taxon>
        <taxon>Cucujiformia</taxon>
        <taxon>Curculionidae</taxon>
        <taxon>Scolytinae</taxon>
        <taxon>Dendroctonus</taxon>
    </lineage>
</organism>
<evidence type="ECO:0000256" key="3">
    <source>
        <dbReference type="ARBA" id="ARBA00022568"/>
    </source>
</evidence>
<dbReference type="InterPro" id="IPR013608">
    <property type="entry name" value="VWA_N"/>
</dbReference>
<feature type="compositionally biased region" description="Low complexity" evidence="16">
    <location>
        <begin position="877"/>
        <end position="887"/>
    </location>
</feature>
<keyword evidence="2" id="KW-0813">Transport</keyword>
<dbReference type="InterPro" id="IPR036465">
    <property type="entry name" value="vWFA_dom_sf"/>
</dbReference>
<comment type="subcellular location">
    <subcellularLocation>
        <location evidence="1">Membrane</location>
        <topology evidence="1">Single-pass type I membrane protein</topology>
    </subcellularLocation>
</comment>
<keyword evidence="11" id="KW-0406">Ion transport</keyword>
<keyword evidence="6" id="KW-0479">Metal-binding</keyword>
<feature type="compositionally biased region" description="Acidic residues" evidence="16">
    <location>
        <begin position="903"/>
        <end position="918"/>
    </location>
</feature>
<sequence length="968" mass="111853">MMKQKVEAVRRIMDIAEQAAKAQKEDDININFQFYNAKNLTNSAQNITGSDENELNDLASSQDIRYDDSLLGSLQIEQSYHQKMPPEGVEIHQRDQSPLDNRDIIYETDIEITEDVEKHPQASQTQPVDKTMLPLYKNKHFYNIPVNINNSAVHVPSNVYERSKDVISGIMWSEELDKTFRNNYKLDPTLSWQYFGSSTGFMRQFPGMRREIARHVVHNILDTLGNNDYVNIYTFSNTTDPLIECFSGKLVQANLGNIRILKESMSDFKTEQIANFTLALATAFEILAEYRESKLGANCNQAIMLITDGSQDNYKDVFEKYNWDNLPVVTVRLFTYLVGREVSDPRDVKWMACANQGYYVHLSTYAEVREEVLHYIPVMARPMVLNANQKPNPAWSPVYADVTDPKLTNWLWVNRQRFTQRDRYLIFSKYKDLMSPNEIDKKFVHQQKLKQDHYGETQTYNLMTSVSLPVYDKKPRQERVANLLGVAGTDVPIEYIQRLMLPHRLGVNGYGFIVTNNGYILTHPDLRPVYQGILKPAYNRVDFMEVEILDDDSEPRRFNEEIQDLRKKIIMQKKGNITLRVKSHLDDIKRIHISNRYYYYRGINDTPFSLVIVLPDKYGFYGVLPSVENDIHRLRSNDKGPHTLAQFFNGNWAIHPEWHYCKDLDDKHYFETAEEEFLYFLKKMDRPGWKWSRECDRKLITKVVADAKTTVWFSENITTTTKEDKGAGIFKEDGGKRAPVAVVGYQFYHSSLHSIFRKTTISCGDMQKACKKTCESEELHCLLLDDNGYVIVSDNIQQTGHFFGKIRPDVMSQLIDEGIYQAHRMFDYQGLCPEGQDSGSVASKLLTPFWYLMGILEWAVSTLSLFAEAATGNIYYNPPSNQPNNNQFDEPADHNDHTIVSDHEEESESNDSDYEPEGLNDKAFDETATMQKTKPEPCDNELYLYTLVHYSARDESSSGYNKTMGNCS</sequence>
<dbReference type="Gene3D" id="3.40.50.410">
    <property type="entry name" value="von Willebrand factor, type A domain"/>
    <property type="match status" value="1"/>
</dbReference>
<evidence type="ECO:0000256" key="12">
    <source>
        <dbReference type="ARBA" id="ARBA00023136"/>
    </source>
</evidence>
<keyword evidence="9" id="KW-0851">Voltage-gated channel</keyword>
<dbReference type="PROSITE" id="PS50234">
    <property type="entry name" value="VWFA"/>
    <property type="match status" value="1"/>
</dbReference>
<keyword evidence="3" id="KW-0109">Calcium transport</keyword>
<dbReference type="AlphaFoldDB" id="N6T6F3"/>
<reference evidence="17" key="1">
    <citation type="journal article" date="2013" name="Genome Biol.">
        <title>Draft genome of the mountain pine beetle, Dendroctonus ponderosae Hopkins, a major forest pest.</title>
        <authorList>
            <person name="Keeling C.I."/>
            <person name="Yuen M.M."/>
            <person name="Liao N.Y."/>
            <person name="Docking T.R."/>
            <person name="Chan S.K."/>
            <person name="Taylor G.A."/>
            <person name="Palmquist D.L."/>
            <person name="Jackman S.D."/>
            <person name="Nguyen A."/>
            <person name="Li M."/>
            <person name="Henderson H."/>
            <person name="Janes J.K."/>
            <person name="Zhao Y."/>
            <person name="Pandoh P."/>
            <person name="Moore R."/>
            <person name="Sperling F.A."/>
            <person name="Huber D.P."/>
            <person name="Birol I."/>
            <person name="Jones S.J."/>
            <person name="Bohlmann J."/>
        </authorList>
    </citation>
    <scope>NUCLEOTIDE SEQUENCE</scope>
</reference>
<protein>
    <submittedName>
        <fullName evidence="17">Uncharacterized protein</fullName>
    </submittedName>
</protein>
<keyword evidence="10" id="KW-1133">Transmembrane helix</keyword>
<evidence type="ECO:0000256" key="8">
    <source>
        <dbReference type="ARBA" id="ARBA00022837"/>
    </source>
</evidence>
<accession>N6T6F3</accession>
<dbReference type="PANTHER" id="PTHR10166:SF63">
    <property type="entry name" value="STRAIGHTJACKET, ISOFORM C"/>
    <property type="match status" value="1"/>
</dbReference>
<dbReference type="PANTHER" id="PTHR10166">
    <property type="entry name" value="VOLTAGE-DEPENDENT CALCIUM CHANNEL SUBUNIT ALPHA-2/DELTA-RELATED"/>
    <property type="match status" value="1"/>
</dbReference>
<evidence type="ECO:0000256" key="1">
    <source>
        <dbReference type="ARBA" id="ARBA00004479"/>
    </source>
</evidence>
<dbReference type="EMBL" id="KB741174">
    <property type="protein sequence ID" value="ENN73258.1"/>
    <property type="molecule type" value="Genomic_DNA"/>
</dbReference>
<keyword evidence="14" id="KW-0325">Glycoprotein</keyword>
<feature type="non-terminal residue" evidence="17">
    <location>
        <position position="968"/>
    </location>
</feature>
<keyword evidence="7" id="KW-0732">Signal</keyword>
<keyword evidence="13" id="KW-1015">Disulfide bond</keyword>
<dbReference type="FunFam" id="3.40.50.410:FF:000007">
    <property type="entry name" value="Calcium voltage-gated channel auxiliary subunit alpha2delta 3"/>
    <property type="match status" value="1"/>
</dbReference>
<dbReference type="InterPro" id="IPR013680">
    <property type="entry name" value="VDCC_a2/dsu"/>
</dbReference>
<evidence type="ECO:0000256" key="10">
    <source>
        <dbReference type="ARBA" id="ARBA00022989"/>
    </source>
</evidence>
<evidence type="ECO:0000256" key="2">
    <source>
        <dbReference type="ARBA" id="ARBA00022448"/>
    </source>
</evidence>
<dbReference type="CDD" id="cd18774">
    <property type="entry name" value="PDC2_HK_sensor"/>
    <property type="match status" value="1"/>
</dbReference>
<gene>
    <name evidence="17" type="ORF">YQE_10154</name>
</gene>
<evidence type="ECO:0000256" key="14">
    <source>
        <dbReference type="ARBA" id="ARBA00023180"/>
    </source>
</evidence>
<evidence type="ECO:0000256" key="11">
    <source>
        <dbReference type="ARBA" id="ARBA00023065"/>
    </source>
</evidence>
<dbReference type="OMA" id="CESEELH"/>
<name>N6T6F3_DENPD</name>
<evidence type="ECO:0000256" key="6">
    <source>
        <dbReference type="ARBA" id="ARBA00022723"/>
    </source>
</evidence>
<feature type="non-terminal residue" evidence="17">
    <location>
        <position position="1"/>
    </location>
</feature>
<evidence type="ECO:0000313" key="17">
    <source>
        <dbReference type="EMBL" id="ENN73258.1"/>
    </source>
</evidence>
<feature type="region of interest" description="Disordered" evidence="16">
    <location>
        <begin position="877"/>
        <end position="896"/>
    </location>
</feature>